<dbReference type="GO" id="GO:0034058">
    <property type="term" value="P:endosomal vesicle fusion"/>
    <property type="evidence" value="ECO:0007669"/>
    <property type="project" value="TreeGrafter"/>
</dbReference>
<protein>
    <submittedName>
        <fullName evidence="5">Uncharacterized protein</fullName>
    </submittedName>
</protein>
<dbReference type="PANTHER" id="PTHR12616">
    <property type="entry name" value="VACUOLAR PROTEIN SORTING VPS41"/>
    <property type="match status" value="1"/>
</dbReference>
<feature type="compositionally biased region" description="Low complexity" evidence="2">
    <location>
        <begin position="498"/>
        <end position="507"/>
    </location>
</feature>
<comment type="caution">
    <text evidence="5">The sequence shown here is derived from an EMBL/GenBank/DDBJ whole genome shotgun (WGS) entry which is preliminary data.</text>
</comment>
<dbReference type="EMBL" id="PJQD01000013">
    <property type="protein sequence ID" value="POY75646.1"/>
    <property type="molecule type" value="Genomic_DNA"/>
</dbReference>
<dbReference type="GO" id="GO:0006623">
    <property type="term" value="P:protein targeting to vacuole"/>
    <property type="evidence" value="ECO:0007669"/>
    <property type="project" value="InterPro"/>
</dbReference>
<dbReference type="InterPro" id="IPR015943">
    <property type="entry name" value="WD40/YVTN_repeat-like_dom_sf"/>
</dbReference>
<dbReference type="InterPro" id="IPR036322">
    <property type="entry name" value="WD40_repeat_dom_sf"/>
</dbReference>
<evidence type="ECO:0000313" key="6">
    <source>
        <dbReference type="Proteomes" id="UP000237144"/>
    </source>
</evidence>
<name>A0A2S5BFU5_9BASI</name>
<gene>
    <name evidence="5" type="ORF">BMF94_1268</name>
</gene>
<evidence type="ECO:0000259" key="3">
    <source>
        <dbReference type="Pfam" id="PF12816"/>
    </source>
</evidence>
<feature type="region of interest" description="Disordered" evidence="2">
    <location>
        <begin position="237"/>
        <end position="258"/>
    </location>
</feature>
<feature type="domain" description="VPS8-like TPR-like repeats" evidence="4">
    <location>
        <begin position="1520"/>
        <end position="1694"/>
    </location>
</feature>
<feature type="domain" description="Vacuolar protein sorting-associated protein 8 central" evidence="3">
    <location>
        <begin position="948"/>
        <end position="1176"/>
    </location>
</feature>
<feature type="region of interest" description="Disordered" evidence="2">
    <location>
        <begin position="498"/>
        <end position="573"/>
    </location>
</feature>
<dbReference type="InterPro" id="IPR045111">
    <property type="entry name" value="Vps41/Vps8"/>
</dbReference>
<feature type="region of interest" description="Disordered" evidence="2">
    <location>
        <begin position="1046"/>
        <end position="1070"/>
    </location>
</feature>
<comment type="similarity">
    <text evidence="1">Belongs to the VPS8 family.</text>
</comment>
<dbReference type="InterPro" id="IPR059070">
    <property type="entry name" value="TPR_VPS8_2"/>
</dbReference>
<dbReference type="Proteomes" id="UP000237144">
    <property type="component" value="Unassembled WGS sequence"/>
</dbReference>
<feature type="compositionally biased region" description="Polar residues" evidence="2">
    <location>
        <begin position="105"/>
        <end position="127"/>
    </location>
</feature>
<evidence type="ECO:0000256" key="2">
    <source>
        <dbReference type="SAM" id="MobiDB-lite"/>
    </source>
</evidence>
<evidence type="ECO:0000259" key="4">
    <source>
        <dbReference type="Pfam" id="PF25066"/>
    </source>
</evidence>
<keyword evidence="6" id="KW-1185">Reference proteome</keyword>
<proteinExistence type="inferred from homology"/>
<dbReference type="GO" id="GO:0030897">
    <property type="term" value="C:HOPS complex"/>
    <property type="evidence" value="ECO:0007669"/>
    <property type="project" value="TreeGrafter"/>
</dbReference>
<dbReference type="Pfam" id="PF23410">
    <property type="entry name" value="Beta-prop_VPS8"/>
    <property type="match status" value="1"/>
</dbReference>
<feature type="compositionally biased region" description="Basic and acidic residues" evidence="2">
    <location>
        <begin position="77"/>
        <end position="86"/>
    </location>
</feature>
<feature type="compositionally biased region" description="Polar residues" evidence="2">
    <location>
        <begin position="283"/>
        <end position="294"/>
    </location>
</feature>
<sequence length="1800" mass="194498">MSPSDTDDLPDWGVSSNVAAVRGRDDHAGFPPEPEPTHPVDYSAQLRDMLGDAGDTLNVTGDENDEEFGEFVYTGRDAGRTSRRPDDDDDEEDDAAEAELPPEGSQATSQEVTNGTVSPVQEDTATNAVPEPTSPRRSNGGASSLGDGRPSPLSPAESRVTSASNDEFPALRNRREGLTRARSSYGSIASIAQSTSGSQFPQRPLAHPAFSRLRSISTQTTPHSRNVSSSTYNTALEYPTAADGPPQRPGLASGAGSVSRSIFGGASRRSSVSNILDLPSASEVPTGTSVSGASSIGAGERVRPAARTVKWSPLRKISGRAFPPATGSAGAAALSQAEQMVKSSMGQPTVMAVHGLIAIGTTRGWTLVFDFTQNLRCVCGTEAIANESGAVTALAVSQDHTFVAVGHENGSIHLYALIKPSQPARSVPPVTLPQVLSGRKEGHLVGSKICRLGFAGERHTAIVSSDDQGLAFYHSLGKVLMLASTDIIRMLGRYPDPASAPSGAAAGTAIPQRPPLSTAQTAPPRASVASPPDSRPESPADFAQRPRIRSTDPDQPAFPRPSRAAGPLAGSGKKPAVVLDMAPLPLGSAPHPASDALSLVAILTPTKLVVVGLKPTPRTWWRFALPRRDPELPDPQEPDGDAERGFAVTGVLAWWPSQRRGGEKVENNDRKALVEEGESPLLAWASGKRVRVARVRSKGDAAAVAPATRRLAQNPLKAPPPPTGVDVETFAEIECDAAVFGLRWYTERVVIVITSANLDVFDIGTKQRLGRDPINIDSLVSSDLLSSAFEPFLPCDGVLATSYSGAFAVYKRKLFELRREDVRAGAILAWADRVLALMQPATILDAIETATAYYSGQVDASTIFLPESPSERRALLEPRLREILAASVDFVFSEDRLRDGSHSDGETIQRLFEGLVATSVHACLALGDADWLFDELYERYEQNGIEGIFLDRLEPFVLGGAVHALPPSVTQRLIAVRADRQQYDAAERIILHVEPSNLDLNQALRLCEGHNLYDGLFHVYSQALNDWTTPVIEVLDLVQRIVEERQGRPRHPEDGADPVASYGADWSDSQSPAWMEHVGSYDERVETLSPTVYKLFSFLSYTWLGLAYPSGCALDEAPAVQGRRDTFALLFSSSAAPPSKVSGRSSLVLPDIPYPNVTLLLRYDAEALLDTLDQAFEDPFLDGEDGMPTSVVSAQMQRQDIVDILLHVASTDGNGLSSVDLTFIRIFVARNLPKYPQYIRLSPATQQQILVNLVTDADQSTLEDRQLATEYLLSTYTPPEIDTLVPLLERAGFLRILRQLYRSEGRWSDLAMTYLRDDTLEGDIFALLESALQLSARAGPDEKRKLADVIVGSTSDLATRGESALSRLARLVSTFLPDRHADVLQHFDATEWRRFVYLRCLFEPEEGDGADVSPDPALLRDYVASLCRSDPRHLVTFLSNRPTKEAQDPDLLAVCEKAGSYDALVWALDKQGEPVKALARASEALEMRTDSLLELLLDANQTESPRSIDSRQRNTSVAVEQIRAVTATAIQVCVARTTGHRRLKGVDPEELWYNLLSSLVATLRAVRSIAPTGPSNHRDAAERRASLSSLIQHGADEQALGGNASELLSTMIPDALSALVSSTTSQDVSFPRLVRRLIEATPSGSSTSSSYAEFKGVITSMLDTYAFEGDLLDQSSVITAQDLFVVVEAFKQERERGWRPGRGTARTSCAECLQPLWASGDRPTSPAMSRSASASLLAESLGSERPRMQKRPSIKGKEVDWPGLAPPARSPNLLSQESASIVAGKDGRLWHLACHLVRSV</sequence>
<feature type="region of interest" description="Disordered" evidence="2">
    <location>
        <begin position="1720"/>
        <end position="1772"/>
    </location>
</feature>
<feature type="compositionally biased region" description="Low complexity" evidence="2">
    <location>
        <begin position="1725"/>
        <end position="1741"/>
    </location>
</feature>
<dbReference type="STRING" id="741276.A0A2S5BFU5"/>
<dbReference type="Pfam" id="PF12816">
    <property type="entry name" value="TPR_Vps8"/>
    <property type="match status" value="1"/>
</dbReference>
<accession>A0A2S5BFU5</accession>
<dbReference type="Gene3D" id="2.130.10.10">
    <property type="entry name" value="YVTN repeat-like/Quinoprotein amine dehydrogenase"/>
    <property type="match status" value="1"/>
</dbReference>
<organism evidence="5 6">
    <name type="scientific">Rhodotorula taiwanensis</name>
    <dbReference type="NCBI Taxonomy" id="741276"/>
    <lineage>
        <taxon>Eukaryota</taxon>
        <taxon>Fungi</taxon>
        <taxon>Dikarya</taxon>
        <taxon>Basidiomycota</taxon>
        <taxon>Pucciniomycotina</taxon>
        <taxon>Microbotryomycetes</taxon>
        <taxon>Sporidiobolales</taxon>
        <taxon>Sporidiobolaceae</taxon>
        <taxon>Rhodotorula</taxon>
    </lineage>
</organism>
<dbReference type="InterPro" id="IPR025941">
    <property type="entry name" value="Vps8_central_dom"/>
</dbReference>
<dbReference type="OrthoDB" id="289913at2759"/>
<feature type="region of interest" description="Disordered" evidence="2">
    <location>
        <begin position="280"/>
        <end position="301"/>
    </location>
</feature>
<dbReference type="GO" id="GO:0005770">
    <property type="term" value="C:late endosome"/>
    <property type="evidence" value="ECO:0007669"/>
    <property type="project" value="TreeGrafter"/>
</dbReference>
<dbReference type="SUPFAM" id="SSF50978">
    <property type="entry name" value="WD40 repeat-like"/>
    <property type="match status" value="1"/>
</dbReference>
<feature type="region of interest" description="Disordered" evidence="2">
    <location>
        <begin position="1"/>
        <end position="181"/>
    </location>
</feature>
<evidence type="ECO:0000313" key="5">
    <source>
        <dbReference type="EMBL" id="POY75646.1"/>
    </source>
</evidence>
<reference evidence="5 6" key="1">
    <citation type="journal article" date="2018" name="Front. Microbiol.">
        <title>Prospects for Fungal Bioremediation of Acidic Radioactive Waste Sites: Characterization and Genome Sequence of Rhodotorula taiwanensis MD1149.</title>
        <authorList>
            <person name="Tkavc R."/>
            <person name="Matrosova V.Y."/>
            <person name="Grichenko O.E."/>
            <person name="Gostincar C."/>
            <person name="Volpe R.P."/>
            <person name="Klimenkova P."/>
            <person name="Gaidamakova E.K."/>
            <person name="Zhou C.E."/>
            <person name="Stewart B.J."/>
            <person name="Lyman M.G."/>
            <person name="Malfatti S.A."/>
            <person name="Rubinfeld B."/>
            <person name="Courtot M."/>
            <person name="Singh J."/>
            <person name="Dalgard C.L."/>
            <person name="Hamilton T."/>
            <person name="Frey K.G."/>
            <person name="Gunde-Cimerman N."/>
            <person name="Dugan L."/>
            <person name="Daly M.J."/>
        </authorList>
    </citation>
    <scope>NUCLEOTIDE SEQUENCE [LARGE SCALE GENOMIC DNA]</scope>
    <source>
        <strain evidence="5 6">MD1149</strain>
    </source>
</reference>
<feature type="compositionally biased region" description="Acidic residues" evidence="2">
    <location>
        <begin position="1"/>
        <end position="10"/>
    </location>
</feature>
<feature type="compositionally biased region" description="Acidic residues" evidence="2">
    <location>
        <begin position="87"/>
        <end position="97"/>
    </location>
</feature>
<dbReference type="PANTHER" id="PTHR12616:SF8">
    <property type="entry name" value="VACUOLAR PROTEIN SORTING-ASSOCIATED PROTEIN 8 HOMOLOG"/>
    <property type="match status" value="1"/>
</dbReference>
<dbReference type="Pfam" id="PF25066">
    <property type="entry name" value="TPR_VPS8_2"/>
    <property type="match status" value="1"/>
</dbReference>
<evidence type="ECO:0000256" key="1">
    <source>
        <dbReference type="ARBA" id="ARBA00009422"/>
    </source>
</evidence>